<dbReference type="GO" id="GO:0016301">
    <property type="term" value="F:kinase activity"/>
    <property type="evidence" value="ECO:0007669"/>
    <property type="project" value="UniProtKB-KW"/>
</dbReference>
<name>A0ABW6D1L9_9BACT</name>
<dbReference type="Gene3D" id="3.40.1190.20">
    <property type="match status" value="1"/>
</dbReference>
<evidence type="ECO:0000256" key="1">
    <source>
        <dbReference type="ARBA" id="ARBA00022679"/>
    </source>
</evidence>
<dbReference type="Proteomes" id="UP001598114">
    <property type="component" value="Unassembled WGS sequence"/>
</dbReference>
<feature type="domain" description="Carbohydrate kinase PfkB" evidence="3">
    <location>
        <begin position="18"/>
        <end position="114"/>
    </location>
</feature>
<dbReference type="EMBL" id="JBBKYA010000006">
    <property type="protein sequence ID" value="MFD3276919.1"/>
    <property type="molecule type" value="Genomic_DNA"/>
</dbReference>
<dbReference type="PROSITE" id="PS00583">
    <property type="entry name" value="PFKB_KINASES_1"/>
    <property type="match status" value="1"/>
</dbReference>
<gene>
    <name evidence="4" type="ORF">SKC38_11835</name>
</gene>
<dbReference type="PANTHER" id="PTHR46969">
    <property type="entry name" value="BIFUNCTIONAL PROTEIN HLDE"/>
    <property type="match status" value="1"/>
</dbReference>
<organism evidence="4 5">
    <name type="scientific">Aquirufa echingensis</name>
    <dbReference type="NCBI Taxonomy" id="3096516"/>
    <lineage>
        <taxon>Bacteria</taxon>
        <taxon>Pseudomonadati</taxon>
        <taxon>Bacteroidota</taxon>
        <taxon>Cytophagia</taxon>
        <taxon>Cytophagales</taxon>
        <taxon>Flectobacillaceae</taxon>
        <taxon>Aquirufa</taxon>
    </lineage>
</organism>
<protein>
    <submittedName>
        <fullName evidence="4">PfkB family carbohydrate kinase</fullName>
    </submittedName>
</protein>
<dbReference type="PANTHER" id="PTHR46969:SF1">
    <property type="entry name" value="BIFUNCTIONAL PROTEIN HLDE"/>
    <property type="match status" value="1"/>
</dbReference>
<dbReference type="RefSeq" id="WP_377977353.1">
    <property type="nucleotide sequence ID" value="NZ_JBBKYA010000006.1"/>
</dbReference>
<evidence type="ECO:0000313" key="5">
    <source>
        <dbReference type="Proteomes" id="UP001598114"/>
    </source>
</evidence>
<reference evidence="4 5" key="1">
    <citation type="submission" date="2024-03" db="EMBL/GenBank/DDBJ databases">
        <title>Aquirufa genome sequencing.</title>
        <authorList>
            <person name="Pitt A."/>
            <person name="Hahn M.W."/>
        </authorList>
    </citation>
    <scope>NUCLEOTIDE SEQUENCE [LARGE SCALE GENOMIC DNA]</scope>
    <source>
        <strain evidence="4 5">PLAD-142S6K</strain>
    </source>
</reference>
<dbReference type="PROSITE" id="PS00584">
    <property type="entry name" value="PFKB_KINASES_2"/>
    <property type="match status" value="1"/>
</dbReference>
<evidence type="ECO:0000313" key="4">
    <source>
        <dbReference type="EMBL" id="MFD3276919.1"/>
    </source>
</evidence>
<keyword evidence="1" id="KW-0808">Transferase</keyword>
<dbReference type="InterPro" id="IPR011611">
    <property type="entry name" value="PfkB_dom"/>
</dbReference>
<evidence type="ECO:0000256" key="2">
    <source>
        <dbReference type="ARBA" id="ARBA00022777"/>
    </source>
</evidence>
<comment type="caution">
    <text evidence="4">The sequence shown here is derived from an EMBL/GenBank/DDBJ whole genome shotgun (WGS) entry which is preliminary data.</text>
</comment>
<evidence type="ECO:0000259" key="3">
    <source>
        <dbReference type="Pfam" id="PF00294"/>
    </source>
</evidence>
<accession>A0ABW6D1L9</accession>
<keyword evidence="2 4" id="KW-0418">Kinase</keyword>
<dbReference type="InterPro" id="IPR029056">
    <property type="entry name" value="Ribokinase-like"/>
</dbReference>
<dbReference type="SUPFAM" id="SSF53613">
    <property type="entry name" value="Ribokinase-like"/>
    <property type="match status" value="1"/>
</dbReference>
<keyword evidence="5" id="KW-1185">Reference proteome</keyword>
<proteinExistence type="predicted"/>
<dbReference type="Pfam" id="PF00294">
    <property type="entry name" value="PfkB"/>
    <property type="match status" value="2"/>
</dbReference>
<feature type="domain" description="Carbohydrate kinase PfkB" evidence="3">
    <location>
        <begin position="198"/>
        <end position="307"/>
    </location>
</feature>
<sequence>MNSQRLEALLAKISSLRIAVIGDFALDFYFELAAQSDETSVETGKTVQHASQTKTYLGGAGNVAKNLACLGVQVDAFGIRGNDVFGREMEHLAHQLQINTEQIRVKNGIETPTYSKPMEGGIEQGRLDFGTRNDRFQEFSIDVIHEMTIHASKYDWIVINEQFQIPLLNQATLEYLQKFVGDASIADLRSLGKYATQTLLKVNETELTKIIGKTNDWEEAIKQWVSTRQKPVLVTLGEQGMIYASPTEFHWEKAIPKHGPIDTVGAGDMVVAAFSAARAAGASIPESCQFASLAVHVSIHKIGETGSANPQEIIHTNHATRN</sequence>
<dbReference type="InterPro" id="IPR002173">
    <property type="entry name" value="Carboh/pur_kinase_PfkB_CS"/>
</dbReference>